<sequence>MSTSGHNNDFCVFLVSTSHLTYPDLEHQFPAHGGHRLLKYCHQFAQQKGISSVVEGLQHKKVVLQMTALFISPATHGQQAGSFTEQTVTQNSFVFISPLEVSVGRLSSAISEEYNCDLFG</sequence>
<gene>
    <name evidence="1" type="ORF">Pmani_007535</name>
</gene>
<name>A0AAE1Q8E1_9EUCA</name>
<proteinExistence type="predicted"/>
<dbReference type="EMBL" id="JAWZYT010000565">
    <property type="protein sequence ID" value="KAK4321674.1"/>
    <property type="molecule type" value="Genomic_DNA"/>
</dbReference>
<evidence type="ECO:0000313" key="2">
    <source>
        <dbReference type="Proteomes" id="UP001292094"/>
    </source>
</evidence>
<organism evidence="1 2">
    <name type="scientific">Petrolisthes manimaculis</name>
    <dbReference type="NCBI Taxonomy" id="1843537"/>
    <lineage>
        <taxon>Eukaryota</taxon>
        <taxon>Metazoa</taxon>
        <taxon>Ecdysozoa</taxon>
        <taxon>Arthropoda</taxon>
        <taxon>Crustacea</taxon>
        <taxon>Multicrustacea</taxon>
        <taxon>Malacostraca</taxon>
        <taxon>Eumalacostraca</taxon>
        <taxon>Eucarida</taxon>
        <taxon>Decapoda</taxon>
        <taxon>Pleocyemata</taxon>
        <taxon>Anomura</taxon>
        <taxon>Galatheoidea</taxon>
        <taxon>Porcellanidae</taxon>
        <taxon>Petrolisthes</taxon>
    </lineage>
</organism>
<keyword evidence="2" id="KW-1185">Reference proteome</keyword>
<accession>A0AAE1Q8E1</accession>
<dbReference type="AlphaFoldDB" id="A0AAE1Q8E1"/>
<comment type="caution">
    <text evidence="1">The sequence shown here is derived from an EMBL/GenBank/DDBJ whole genome shotgun (WGS) entry which is preliminary data.</text>
</comment>
<evidence type="ECO:0000313" key="1">
    <source>
        <dbReference type="EMBL" id="KAK4321674.1"/>
    </source>
</evidence>
<dbReference type="Proteomes" id="UP001292094">
    <property type="component" value="Unassembled WGS sequence"/>
</dbReference>
<reference evidence="1" key="1">
    <citation type="submission" date="2023-11" db="EMBL/GenBank/DDBJ databases">
        <title>Genome assemblies of two species of porcelain crab, Petrolisthes cinctipes and Petrolisthes manimaculis (Anomura: Porcellanidae).</title>
        <authorList>
            <person name="Angst P."/>
        </authorList>
    </citation>
    <scope>NUCLEOTIDE SEQUENCE</scope>
    <source>
        <strain evidence="1">PB745_02</strain>
        <tissue evidence="1">Gill</tissue>
    </source>
</reference>
<protein>
    <submittedName>
        <fullName evidence="1">Uncharacterized protein</fullName>
    </submittedName>
</protein>